<feature type="compositionally biased region" description="Basic and acidic residues" evidence="1">
    <location>
        <begin position="11"/>
        <end position="27"/>
    </location>
</feature>
<organism evidence="2 3">
    <name type="scientific">Pleurodeles waltl</name>
    <name type="common">Iberian ribbed newt</name>
    <dbReference type="NCBI Taxonomy" id="8319"/>
    <lineage>
        <taxon>Eukaryota</taxon>
        <taxon>Metazoa</taxon>
        <taxon>Chordata</taxon>
        <taxon>Craniata</taxon>
        <taxon>Vertebrata</taxon>
        <taxon>Euteleostomi</taxon>
        <taxon>Amphibia</taxon>
        <taxon>Batrachia</taxon>
        <taxon>Caudata</taxon>
        <taxon>Salamandroidea</taxon>
        <taxon>Salamandridae</taxon>
        <taxon>Pleurodelinae</taxon>
        <taxon>Pleurodeles</taxon>
    </lineage>
</organism>
<feature type="compositionally biased region" description="Basic and acidic residues" evidence="1">
    <location>
        <begin position="34"/>
        <end position="56"/>
    </location>
</feature>
<evidence type="ECO:0000313" key="3">
    <source>
        <dbReference type="Proteomes" id="UP001066276"/>
    </source>
</evidence>
<evidence type="ECO:0000256" key="1">
    <source>
        <dbReference type="SAM" id="MobiDB-lite"/>
    </source>
</evidence>
<name>A0AAV7SSS2_PLEWA</name>
<reference evidence="2" key="1">
    <citation type="journal article" date="2022" name="bioRxiv">
        <title>Sequencing and chromosome-scale assembly of the giantPleurodeles waltlgenome.</title>
        <authorList>
            <person name="Brown T."/>
            <person name="Elewa A."/>
            <person name="Iarovenko S."/>
            <person name="Subramanian E."/>
            <person name="Araus A.J."/>
            <person name="Petzold A."/>
            <person name="Susuki M."/>
            <person name="Suzuki K.-i.T."/>
            <person name="Hayashi T."/>
            <person name="Toyoda A."/>
            <person name="Oliveira C."/>
            <person name="Osipova E."/>
            <person name="Leigh N.D."/>
            <person name="Simon A."/>
            <person name="Yun M.H."/>
        </authorList>
    </citation>
    <scope>NUCLEOTIDE SEQUENCE</scope>
    <source>
        <strain evidence="2">20211129_DDA</strain>
        <tissue evidence="2">Liver</tissue>
    </source>
</reference>
<protein>
    <submittedName>
        <fullName evidence="2">Uncharacterized protein</fullName>
    </submittedName>
</protein>
<feature type="compositionally biased region" description="Basic and acidic residues" evidence="1">
    <location>
        <begin position="66"/>
        <end position="83"/>
    </location>
</feature>
<sequence>MDNITCLRQHVSKENQEEETHKGRQPETDNAAGRQEEHEHQGRDDGKGRQEERECQGQEDAVDCGSYDKTDTGRREQMSSERAEPRSAAAVAVELLRAAVFSLWQFWPFQWQRVPGGAVRALLLAGPMFGAVECLDSHPGLQITDTERSGLALNDPLRTGLGRQVEALISV</sequence>
<dbReference type="AlphaFoldDB" id="A0AAV7SSS2"/>
<feature type="region of interest" description="Disordered" evidence="1">
    <location>
        <begin position="1"/>
        <end position="83"/>
    </location>
</feature>
<comment type="caution">
    <text evidence="2">The sequence shown here is derived from an EMBL/GenBank/DDBJ whole genome shotgun (WGS) entry which is preliminary data.</text>
</comment>
<dbReference type="EMBL" id="JANPWB010000008">
    <property type="protein sequence ID" value="KAJ1166997.1"/>
    <property type="molecule type" value="Genomic_DNA"/>
</dbReference>
<keyword evidence="3" id="KW-1185">Reference proteome</keyword>
<accession>A0AAV7SSS2</accession>
<proteinExistence type="predicted"/>
<dbReference type="Proteomes" id="UP001066276">
    <property type="component" value="Chromosome 4_2"/>
</dbReference>
<evidence type="ECO:0000313" key="2">
    <source>
        <dbReference type="EMBL" id="KAJ1166997.1"/>
    </source>
</evidence>
<gene>
    <name evidence="2" type="ORF">NDU88_007390</name>
</gene>